<dbReference type="Proteomes" id="UP000004291">
    <property type="component" value="Chromosome"/>
</dbReference>
<evidence type="ECO:0000256" key="2">
    <source>
        <dbReference type="ARBA" id="ARBA00022801"/>
    </source>
</evidence>
<dbReference type="SMART" id="SM00641">
    <property type="entry name" value="Glyco_25"/>
    <property type="match status" value="1"/>
</dbReference>
<dbReference type="GO" id="GO:0016998">
    <property type="term" value="P:cell wall macromolecule catabolic process"/>
    <property type="evidence" value="ECO:0007669"/>
    <property type="project" value="InterPro"/>
</dbReference>
<dbReference type="InterPro" id="IPR018077">
    <property type="entry name" value="Glyco_hydro_fam25_subgr"/>
</dbReference>
<accession>A9DDZ0</accession>
<reference evidence="5 6" key="1">
    <citation type="submission" date="2007-10" db="EMBL/GenBank/DDBJ databases">
        <authorList>
            <person name="Wagner-Dobler I."/>
            <person name="Ferriera S."/>
            <person name="Johnson J."/>
            <person name="Kravitz S."/>
            <person name="Beeson K."/>
            <person name="Sutton G."/>
            <person name="Rogers Y.-H."/>
            <person name="Friedman R."/>
            <person name="Frazier M."/>
            <person name="Venter J.C."/>
        </authorList>
    </citation>
    <scope>NUCLEOTIDE SEQUENCE [LARGE SCALE GENOMIC DNA]</scope>
    <source>
        <strain evidence="5 6">DFL-43</strain>
    </source>
</reference>
<keyword evidence="6" id="KW-1185">Reference proteome</keyword>
<name>A9DDZ0_HOEPD</name>
<dbReference type="SUPFAM" id="SSF51445">
    <property type="entry name" value="(Trans)glycosidases"/>
    <property type="match status" value="1"/>
</dbReference>
<organism evidence="5 6">
    <name type="scientific">Hoeflea phototrophica (strain DSM 17068 / NCIMB 14078 / DFL-43)</name>
    <dbReference type="NCBI Taxonomy" id="411684"/>
    <lineage>
        <taxon>Bacteria</taxon>
        <taxon>Pseudomonadati</taxon>
        <taxon>Pseudomonadota</taxon>
        <taxon>Alphaproteobacteria</taxon>
        <taxon>Hyphomicrobiales</taxon>
        <taxon>Rhizobiaceae</taxon>
        <taxon>Hoeflea</taxon>
    </lineage>
</organism>
<dbReference type="Pfam" id="PF01183">
    <property type="entry name" value="Glyco_hydro_25"/>
    <property type="match status" value="1"/>
</dbReference>
<comment type="similarity">
    <text evidence="1">Belongs to the glycosyl hydrolase 25 family.</text>
</comment>
<reference evidence="5 6" key="2">
    <citation type="submission" date="2012-06" db="EMBL/GenBank/DDBJ databases">
        <authorList>
            <person name="Fiebig A."/>
        </authorList>
    </citation>
    <scope>NUCLEOTIDE SEQUENCE [LARGE SCALE GENOMIC DNA]</scope>
    <source>
        <strain evidence="5 6">DFL-43</strain>
    </source>
</reference>
<sequence length="305" mass="34692">MPRLHQFAASLKRLFAPMRLGRPQGAATAAMLLGAALALSGCNSSSLTDGLQPIGNETRKPASTPARPDVKKLDPPGPLRFGDHKPVDFGKRHPDLYPVHGIDVSKWQGDIDWNAVKRAGVAFAFIKSTEGGDHNDSRFNEYWRQARAVGIPHAPYHFYYFCRPAREQAEWFIANVPRASVQMPPVLDVEWNHASKTCTTRPDPATVRAEMKIWMDMVARHYGKRPIIYTPVDFHRENLDGHFKGYQFWLRSVAAHPQDIYPDHPWTFWQYTGTGMMDGIKGHTDINAFAGSKKQWQDWLRKYAR</sequence>
<dbReference type="InterPro" id="IPR002053">
    <property type="entry name" value="Glyco_hydro_25"/>
</dbReference>
<dbReference type="GO" id="GO:0016052">
    <property type="term" value="P:carbohydrate catabolic process"/>
    <property type="evidence" value="ECO:0007669"/>
    <property type="project" value="TreeGrafter"/>
</dbReference>
<dbReference type="InterPro" id="IPR017853">
    <property type="entry name" value="GH"/>
</dbReference>
<gene>
    <name evidence="5" type="ORF">HPDFL43_13245</name>
</gene>
<evidence type="ECO:0000313" key="6">
    <source>
        <dbReference type="Proteomes" id="UP000004291"/>
    </source>
</evidence>
<evidence type="ECO:0000256" key="4">
    <source>
        <dbReference type="SAM" id="MobiDB-lite"/>
    </source>
</evidence>
<comment type="caution">
    <text evidence="5">The sequence shown here is derived from an EMBL/GenBank/DDBJ whole genome shotgun (WGS) entry which is preliminary data.</text>
</comment>
<dbReference type="CDD" id="cd06413">
    <property type="entry name" value="GH25_muramidase_1"/>
    <property type="match status" value="1"/>
</dbReference>
<dbReference type="STRING" id="411684.HPDFL43_13245"/>
<dbReference type="GO" id="GO:0003796">
    <property type="term" value="F:lysozyme activity"/>
    <property type="evidence" value="ECO:0007669"/>
    <property type="project" value="InterPro"/>
</dbReference>
<dbReference type="AlphaFoldDB" id="A9DDZ0"/>
<dbReference type="EMBL" id="ABIA03000004">
    <property type="protein sequence ID" value="EDQ31932.2"/>
    <property type="molecule type" value="Genomic_DNA"/>
</dbReference>
<protein>
    <submittedName>
        <fullName evidence="5">Lyzozyme M1 (1,4-beta-N-acetylmuramidase)</fullName>
    </submittedName>
</protein>
<dbReference type="eggNOG" id="COG3757">
    <property type="taxonomic scope" value="Bacteria"/>
</dbReference>
<dbReference type="HOGENOM" id="CLU_044973_6_0_5"/>
<dbReference type="PROSITE" id="PS51904">
    <property type="entry name" value="GLYCOSYL_HYDROL_F25_2"/>
    <property type="match status" value="1"/>
</dbReference>
<dbReference type="PANTHER" id="PTHR34135">
    <property type="entry name" value="LYSOZYME"/>
    <property type="match status" value="1"/>
</dbReference>
<evidence type="ECO:0000256" key="3">
    <source>
        <dbReference type="ARBA" id="ARBA00023295"/>
    </source>
</evidence>
<proteinExistence type="inferred from homology"/>
<keyword evidence="3" id="KW-0326">Glycosidase</keyword>
<dbReference type="GO" id="GO:0009253">
    <property type="term" value="P:peptidoglycan catabolic process"/>
    <property type="evidence" value="ECO:0007669"/>
    <property type="project" value="InterPro"/>
</dbReference>
<keyword evidence="2" id="KW-0378">Hydrolase</keyword>
<feature type="region of interest" description="Disordered" evidence="4">
    <location>
        <begin position="50"/>
        <end position="78"/>
    </location>
</feature>
<dbReference type="PANTHER" id="PTHR34135:SF2">
    <property type="entry name" value="LYSOZYME"/>
    <property type="match status" value="1"/>
</dbReference>
<dbReference type="Gene3D" id="3.20.20.80">
    <property type="entry name" value="Glycosidases"/>
    <property type="match status" value="1"/>
</dbReference>
<evidence type="ECO:0000313" key="5">
    <source>
        <dbReference type="EMBL" id="EDQ31932.2"/>
    </source>
</evidence>
<evidence type="ECO:0000256" key="1">
    <source>
        <dbReference type="ARBA" id="ARBA00010646"/>
    </source>
</evidence>